<dbReference type="GO" id="GO:0016757">
    <property type="term" value="F:glycosyltransferase activity"/>
    <property type="evidence" value="ECO:0007669"/>
    <property type="project" value="UniProtKB-ARBA"/>
</dbReference>
<dbReference type="PANTHER" id="PTHR12526">
    <property type="entry name" value="GLYCOSYLTRANSFERASE"/>
    <property type="match status" value="1"/>
</dbReference>
<dbReference type="CAZy" id="GT4">
    <property type="family name" value="Glycosyltransferase Family 4"/>
</dbReference>
<dbReference type="RefSeq" id="WP_013022996.1">
    <property type="nucleotide sequence ID" value="NC_013949.1"/>
</dbReference>
<feature type="domain" description="Glycosyltransferase subfamily 4-like N-terminal" evidence="1">
    <location>
        <begin position="12"/>
        <end position="141"/>
    </location>
</feature>
<keyword evidence="2" id="KW-0808">Transferase</keyword>
<gene>
    <name evidence="2" type="ordered locus">HMU06550</name>
</gene>
<evidence type="ECO:0000313" key="3">
    <source>
        <dbReference type="Proteomes" id="UP000001522"/>
    </source>
</evidence>
<dbReference type="AlphaFoldDB" id="D3UHE1"/>
<accession>D3UHE1</accession>
<dbReference type="HOGENOM" id="CLU_009583_28_2_7"/>
<proteinExistence type="predicted"/>
<dbReference type="Proteomes" id="UP000001522">
    <property type="component" value="Chromosome"/>
</dbReference>
<dbReference type="Pfam" id="PF13439">
    <property type="entry name" value="Glyco_transf_4"/>
    <property type="match status" value="1"/>
</dbReference>
<dbReference type="KEGG" id="hms:HMU06550"/>
<reference evidence="2 3" key="1">
    <citation type="journal article" date="2010" name="BMC Genomics">
        <title>Comparative genomics and proteomics of Helicobacter mustelae, an ulcerogenic and carcinogenic gastric pathogen.</title>
        <authorList>
            <person name="O'Toole P.W."/>
            <person name="Snelling W.J."/>
            <person name="Canchaya C."/>
            <person name="Forde B.M."/>
            <person name="Hardie K.R."/>
            <person name="Josenhans C."/>
            <person name="Graham R.L.J."/>
            <person name="McMullan G."/>
            <person name="Parkhill J."/>
            <person name="Belda E."/>
            <person name="Bentley S.D."/>
        </authorList>
    </citation>
    <scope>NUCLEOTIDE SEQUENCE [LARGE SCALE GENOMIC DNA]</scope>
    <source>
        <strain evidence="3">ATCC 43772 / LMG 18044 / NCTC 12198 / 12198</strain>
    </source>
</reference>
<dbReference type="EMBL" id="FN555004">
    <property type="protein sequence ID" value="CBG39913.1"/>
    <property type="molecule type" value="Genomic_DNA"/>
</dbReference>
<dbReference type="SUPFAM" id="SSF53756">
    <property type="entry name" value="UDP-Glycosyltransferase/glycogen phosphorylase"/>
    <property type="match status" value="1"/>
</dbReference>
<dbReference type="eggNOG" id="COG0438">
    <property type="taxonomic scope" value="Bacteria"/>
</dbReference>
<dbReference type="CDD" id="cd03825">
    <property type="entry name" value="GT4_WcaC-like"/>
    <property type="match status" value="1"/>
</dbReference>
<dbReference type="STRING" id="679897.HMU06550"/>
<dbReference type="PANTHER" id="PTHR12526:SF637">
    <property type="entry name" value="GLYCOSYLTRANSFERASE EPSF-RELATED"/>
    <property type="match status" value="1"/>
</dbReference>
<keyword evidence="3" id="KW-1185">Reference proteome</keyword>
<organism evidence="2 3">
    <name type="scientific">Helicobacter mustelae (strain ATCC 43772 / CCUG 25715 / CIP 103759 / LMG 18044 / NCTC 12198 / R85-136P)</name>
    <name type="common">Campylobacter mustelae</name>
    <dbReference type="NCBI Taxonomy" id="679897"/>
    <lineage>
        <taxon>Bacteria</taxon>
        <taxon>Pseudomonadati</taxon>
        <taxon>Campylobacterota</taxon>
        <taxon>Epsilonproteobacteria</taxon>
        <taxon>Campylobacterales</taxon>
        <taxon>Helicobacteraceae</taxon>
        <taxon>Helicobacter</taxon>
    </lineage>
</organism>
<evidence type="ECO:0000259" key="1">
    <source>
        <dbReference type="Pfam" id="PF13439"/>
    </source>
</evidence>
<dbReference type="InterPro" id="IPR028098">
    <property type="entry name" value="Glyco_trans_4-like_N"/>
</dbReference>
<name>D3UHE1_HELM1</name>
<dbReference type="Pfam" id="PF13692">
    <property type="entry name" value="Glyco_trans_1_4"/>
    <property type="match status" value="1"/>
</dbReference>
<evidence type="ECO:0000313" key="2">
    <source>
        <dbReference type="EMBL" id="CBG39913.1"/>
    </source>
</evidence>
<dbReference type="Gene3D" id="3.40.50.2000">
    <property type="entry name" value="Glycogen Phosphorylase B"/>
    <property type="match status" value="2"/>
</dbReference>
<protein>
    <submittedName>
        <fullName evidence="2">Putative glycosyltransferase</fullName>
    </submittedName>
</protein>
<sequence length="422" mass="47071">MKILHLTTQDSGGAGRATLRLHKALLEQNIHSYIFTLHKTSDLSSVQNVDSSKFQMLTSFVRKGYAQLPSFFYKNRQKDVFSSHFALRNPSLIKKIKALNPDIIHLHWINAGFLHLKDLLALKKPILWSLHDENPYTGGCHYTMGCKNFQTQCQSCPKLGSDSKRDLSYKTFKQKQKIYPKLNLTINGLSTWIAAQAKHSALLKNAPIINLPNPIDTKIFHPIAKKTAREIFGFSQEKILIGFGAKEATSVPRKGYQELIAALSLLENKERYLLVVFGASSGKAIPGLQTHFLGHLFDDVSLTLLYNCLDLYITSSLEENLSNTIMESLACGTPVVAFAIGGNGDMITHKYNGYLAKDVSDLKNGILFVQGRKDLSQNARKSVERFAAPRVAKEYLLMYTKIMGGGRDDSTCALFKPADPIS</sequence>